<evidence type="ECO:0000256" key="6">
    <source>
        <dbReference type="SAM" id="MobiDB-lite"/>
    </source>
</evidence>
<feature type="signal peptide" evidence="7">
    <location>
        <begin position="1"/>
        <end position="49"/>
    </location>
</feature>
<evidence type="ECO:0000313" key="9">
    <source>
        <dbReference type="EMBL" id="AKF27513.1"/>
    </source>
</evidence>
<feature type="chain" id="PRO_5002511949" evidence="7">
    <location>
        <begin position="50"/>
        <end position="647"/>
    </location>
</feature>
<evidence type="ECO:0000313" key="10">
    <source>
        <dbReference type="Proteomes" id="UP000034037"/>
    </source>
</evidence>
<feature type="coiled-coil region" evidence="5">
    <location>
        <begin position="179"/>
        <end position="213"/>
    </location>
</feature>
<organism evidence="9 10">
    <name type="scientific">[Brevibacterium] flavum</name>
    <dbReference type="NCBI Taxonomy" id="92706"/>
    <lineage>
        <taxon>Bacteria</taxon>
        <taxon>Bacillati</taxon>
        <taxon>Actinomycetota</taxon>
        <taxon>Actinomycetes</taxon>
        <taxon>Mycobacteriales</taxon>
        <taxon>Corynebacteriaceae</taxon>
        <taxon>Corynebacterium</taxon>
    </lineage>
</organism>
<evidence type="ECO:0000259" key="8">
    <source>
        <dbReference type="PROSITE" id="PS51935"/>
    </source>
</evidence>
<proteinExistence type="inferred from homology"/>
<dbReference type="GO" id="GO:0008234">
    <property type="term" value="F:cysteine-type peptidase activity"/>
    <property type="evidence" value="ECO:0007669"/>
    <property type="project" value="UniProtKB-KW"/>
</dbReference>
<dbReference type="AlphaFoldDB" id="A0A0F6WQJ8"/>
<dbReference type="InterPro" id="IPR000064">
    <property type="entry name" value="NLP_P60_dom"/>
</dbReference>
<evidence type="ECO:0000256" key="1">
    <source>
        <dbReference type="ARBA" id="ARBA00007074"/>
    </source>
</evidence>
<protein>
    <submittedName>
        <fullName evidence="9">Hydrolase</fullName>
    </submittedName>
</protein>
<dbReference type="RefSeq" id="WP_034983748.1">
    <property type="nucleotide sequence ID" value="NZ_CP011309.1"/>
</dbReference>
<dbReference type="Pfam" id="PF00877">
    <property type="entry name" value="NLPC_P60"/>
    <property type="match status" value="1"/>
</dbReference>
<feature type="domain" description="NlpC/P60" evidence="8">
    <location>
        <begin position="509"/>
        <end position="647"/>
    </location>
</feature>
<evidence type="ECO:0000256" key="2">
    <source>
        <dbReference type="ARBA" id="ARBA00022670"/>
    </source>
</evidence>
<dbReference type="PANTHER" id="PTHR47359:SF3">
    <property type="entry name" value="NLP_P60 DOMAIN-CONTAINING PROTEIN-RELATED"/>
    <property type="match status" value="1"/>
</dbReference>
<evidence type="ECO:0000256" key="5">
    <source>
        <dbReference type="SAM" id="Coils"/>
    </source>
</evidence>
<dbReference type="GO" id="GO:0006508">
    <property type="term" value="P:proteolysis"/>
    <property type="evidence" value="ECO:0007669"/>
    <property type="project" value="UniProtKB-KW"/>
</dbReference>
<feature type="compositionally biased region" description="Low complexity" evidence="6">
    <location>
        <begin position="307"/>
        <end position="327"/>
    </location>
</feature>
<keyword evidence="10" id="KW-1185">Reference proteome</keyword>
<dbReference type="HOGENOM" id="CLU_026494_0_0_11"/>
<feature type="region of interest" description="Disordered" evidence="6">
    <location>
        <begin position="434"/>
        <end position="507"/>
    </location>
</feature>
<feature type="compositionally biased region" description="Low complexity" evidence="6">
    <location>
        <begin position="468"/>
        <end position="501"/>
    </location>
</feature>
<feature type="region of interest" description="Disordered" evidence="6">
    <location>
        <begin position="284"/>
        <end position="327"/>
    </location>
</feature>
<comment type="similarity">
    <text evidence="1">Belongs to the peptidase C40 family.</text>
</comment>
<feature type="region of interest" description="Disordered" evidence="6">
    <location>
        <begin position="371"/>
        <end position="408"/>
    </location>
</feature>
<accession>A0A0F6WQJ8</accession>
<keyword evidence="7" id="KW-0732">Signal</keyword>
<dbReference type="Gene3D" id="3.90.1720.10">
    <property type="entry name" value="endopeptidase domain like (from Nostoc punctiforme)"/>
    <property type="match status" value="1"/>
</dbReference>
<sequence length="647" mass="67585">MANLDSVRPGVRAALRRTHTQVKGVALTRALIALAVSGALLSSMTPAVAQPQNPDDAAIAQAEENVSAGDGEVARLAGSLSSTDAEINRVELEMGALREEVNKSLVDLHDAQAIAEQARQDALAAKKDLDDSQAQIEAAQERLDEISRAAYRQNGTSKGLSGISGNGNSEDALDRQTYLRTSAEKQQAAVEELDRLRTENANKESVLRQARIVAEQREAEAVEKQVQTEAAIAANSEQLNVLTNNRTTLVAQRDEAERNLAIARAQADNLQGQRAEYEEFQQAEQARIQAEAEAQAAAEEKRRADEAAAQAAAEAQEAAQQAQAAEEAQAAQAAEAAQAQATQAAETQAAQAAQAAETQAAQAAQAQAAQAAQAEANDRDAAQQRAAEAQAAAEQAQREADAQAANDAQAQALREQALTAASIAAAALIAASQSSHATTQNPYPTDEDADPTDIADIQGPTQPGTGESGDSQNDSSDNDSTGNDSTGSDSSDSDSSGNDSSEVISGDRSAQIETVIARAMSQLGVQYAWGGGNANGPTLGIRDGGVADSYGDYNKVGFDCSGLTLYAFAGVGISLPHYTGYQYQHGTKVSPSEMQRGDLIFYGPGASQHVAIYLGDGQMIEAPNSGSVVKISPVRWSGMTESVVRLI</sequence>
<dbReference type="PANTHER" id="PTHR47359">
    <property type="entry name" value="PEPTIDOGLYCAN DL-ENDOPEPTIDASE CWLO"/>
    <property type="match status" value="1"/>
</dbReference>
<dbReference type="PROSITE" id="PS51935">
    <property type="entry name" value="NLPC_P60"/>
    <property type="match status" value="1"/>
</dbReference>
<dbReference type="EMBL" id="CP011309">
    <property type="protein sequence ID" value="AKF27513.1"/>
    <property type="molecule type" value="Genomic_DNA"/>
</dbReference>
<evidence type="ECO:0000256" key="3">
    <source>
        <dbReference type="ARBA" id="ARBA00022801"/>
    </source>
</evidence>
<feature type="compositionally biased region" description="Low complexity" evidence="6">
    <location>
        <begin position="284"/>
        <end position="297"/>
    </location>
</feature>
<evidence type="ECO:0000256" key="7">
    <source>
        <dbReference type="SAM" id="SignalP"/>
    </source>
</evidence>
<keyword evidence="5" id="KW-0175">Coiled coil</keyword>
<dbReference type="Proteomes" id="UP000034037">
    <property type="component" value="Chromosome"/>
</dbReference>
<dbReference type="InterPro" id="IPR038765">
    <property type="entry name" value="Papain-like_cys_pep_sf"/>
</dbReference>
<name>A0A0F6WQJ8_9CORY</name>
<dbReference type="NCBIfam" id="NF046048">
    <property type="entry name" value="NlpC_P60_DIP1281"/>
    <property type="match status" value="1"/>
</dbReference>
<keyword evidence="4" id="KW-0788">Thiol protease</keyword>
<dbReference type="InterPro" id="IPR051794">
    <property type="entry name" value="PG_Endopeptidase_C40"/>
</dbReference>
<keyword evidence="3 9" id="KW-0378">Hydrolase</keyword>
<reference evidence="9 10" key="1">
    <citation type="submission" date="2015-04" db="EMBL/GenBank/DDBJ databases">
        <title>Complete Genome Sequence of Brevibacterium flavum ATCC 15168.</title>
        <authorList>
            <person name="Ahn J."/>
            <person name="Park G."/>
            <person name="Jeon W."/>
            <person name="Jang Y."/>
            <person name="Jang M."/>
            <person name="Lee H."/>
            <person name="Lee H."/>
        </authorList>
    </citation>
    <scope>NUCLEOTIDE SEQUENCE [LARGE SCALE GENOMIC DNA]</scope>
    <source>
        <strain evidence="9 10">ATCC 15168</strain>
    </source>
</reference>
<feature type="coiled-coil region" evidence="5">
    <location>
        <begin position="80"/>
        <end position="149"/>
    </location>
</feature>
<feature type="compositionally biased region" description="Low complexity" evidence="6">
    <location>
        <begin position="383"/>
        <end position="395"/>
    </location>
</feature>
<keyword evidence="2" id="KW-0645">Protease</keyword>
<dbReference type="SUPFAM" id="SSF54001">
    <property type="entry name" value="Cysteine proteinases"/>
    <property type="match status" value="1"/>
</dbReference>
<gene>
    <name evidence="9" type="ORF">YH66_08125</name>
</gene>
<dbReference type="PATRIC" id="fig|92706.3.peg.1694"/>
<evidence type="ECO:0000256" key="4">
    <source>
        <dbReference type="ARBA" id="ARBA00022807"/>
    </source>
</evidence>